<name>A0ABY5L6X2_9SPHN</name>
<dbReference type="EMBL" id="CP101740">
    <property type="protein sequence ID" value="UUL81632.1"/>
    <property type="molecule type" value="Genomic_DNA"/>
</dbReference>
<dbReference type="RefSeq" id="WP_256505324.1">
    <property type="nucleotide sequence ID" value="NZ_CP101740.1"/>
</dbReference>
<evidence type="ECO:0000256" key="1">
    <source>
        <dbReference type="SAM" id="SignalP"/>
    </source>
</evidence>
<proteinExistence type="predicted"/>
<reference evidence="2" key="1">
    <citation type="submission" date="2022-07" db="EMBL/GenBank/DDBJ databases">
        <title>Sphingomonas sp. nov., a novel bacterium isolated from the north slope of the Mount Everest.</title>
        <authorList>
            <person name="Cui X."/>
            <person name="Liu Y."/>
        </authorList>
    </citation>
    <scope>NUCLEOTIDE SEQUENCE</scope>
    <source>
        <strain evidence="2">S5-59</strain>
    </source>
</reference>
<organism evidence="2 3">
    <name type="scientific">Sphingomonas qomolangmaensis</name>
    <dbReference type="NCBI Taxonomy" id="2918765"/>
    <lineage>
        <taxon>Bacteria</taxon>
        <taxon>Pseudomonadati</taxon>
        <taxon>Pseudomonadota</taxon>
        <taxon>Alphaproteobacteria</taxon>
        <taxon>Sphingomonadales</taxon>
        <taxon>Sphingomonadaceae</taxon>
        <taxon>Sphingomonas</taxon>
    </lineage>
</organism>
<feature type="chain" id="PRO_5045189374" description="Lipoprotein" evidence="1">
    <location>
        <begin position="24"/>
        <end position="134"/>
    </location>
</feature>
<evidence type="ECO:0008006" key="4">
    <source>
        <dbReference type="Google" id="ProtNLM"/>
    </source>
</evidence>
<keyword evidence="3" id="KW-1185">Reference proteome</keyword>
<feature type="signal peptide" evidence="1">
    <location>
        <begin position="1"/>
        <end position="23"/>
    </location>
</feature>
<evidence type="ECO:0000313" key="3">
    <source>
        <dbReference type="Proteomes" id="UP001058533"/>
    </source>
</evidence>
<protein>
    <recommendedName>
        <fullName evidence="4">Lipoprotein</fullName>
    </recommendedName>
</protein>
<dbReference type="Proteomes" id="UP001058533">
    <property type="component" value="Chromosome"/>
</dbReference>
<dbReference type="PROSITE" id="PS51257">
    <property type="entry name" value="PROKAR_LIPOPROTEIN"/>
    <property type="match status" value="1"/>
</dbReference>
<sequence>MRTLIACLALTLCGCAATPEQIAADEAKSAAAFAEATEGLVAGEPQRCLSSVGQQNPQIIGDDMITYRQTGTRLLISKIEGCSSLAGDPIIITEVYGGQICSNDRFRTVSRGGGAIPSAYCRFGMFTPYDKPAD</sequence>
<accession>A0ABY5L6X2</accession>
<keyword evidence="1" id="KW-0732">Signal</keyword>
<evidence type="ECO:0000313" key="2">
    <source>
        <dbReference type="EMBL" id="UUL81632.1"/>
    </source>
</evidence>
<gene>
    <name evidence="2" type="ORF">NMP03_10515</name>
</gene>